<keyword evidence="2" id="KW-1185">Reference proteome</keyword>
<evidence type="ECO:0000313" key="1">
    <source>
        <dbReference type="EMBL" id="KAK2654397.1"/>
    </source>
</evidence>
<protein>
    <submittedName>
        <fullName evidence="1">Uncharacterized protein</fullName>
    </submittedName>
</protein>
<accession>A0AAD9X7U9</accession>
<gene>
    <name evidence="1" type="ORF">Ddye_014253</name>
</gene>
<comment type="caution">
    <text evidence="1">The sequence shown here is derived from an EMBL/GenBank/DDBJ whole genome shotgun (WGS) entry which is preliminary data.</text>
</comment>
<reference evidence="1" key="1">
    <citation type="journal article" date="2023" name="Plant J.">
        <title>Genome sequences and population genomics provide insights into the demographic history, inbreeding, and mutation load of two 'living fossil' tree species of Dipteronia.</title>
        <authorList>
            <person name="Feng Y."/>
            <person name="Comes H.P."/>
            <person name="Chen J."/>
            <person name="Zhu S."/>
            <person name="Lu R."/>
            <person name="Zhang X."/>
            <person name="Li P."/>
            <person name="Qiu J."/>
            <person name="Olsen K.M."/>
            <person name="Qiu Y."/>
        </authorList>
    </citation>
    <scope>NUCLEOTIDE SEQUENCE</scope>
    <source>
        <strain evidence="1">KIB01</strain>
    </source>
</reference>
<name>A0AAD9X7U9_9ROSI</name>
<dbReference type="Proteomes" id="UP001280121">
    <property type="component" value="Unassembled WGS sequence"/>
</dbReference>
<proteinExistence type="predicted"/>
<evidence type="ECO:0000313" key="2">
    <source>
        <dbReference type="Proteomes" id="UP001280121"/>
    </source>
</evidence>
<sequence length="148" mass="16971">MFQVEMLYIMVTNVEEEQQQWRGVGVLGSERRDSNEADNHTKKICFYRFNNLPEFVSRNIAGYAIRIANEAIGEVTCRSSNEVSYSTYTEEHFLCFLFHPNVPSLPDRPPPLTHISAIVNGVLPASHLQKKQDLLRALRNFVIDMDIA</sequence>
<dbReference type="AlphaFoldDB" id="A0AAD9X7U9"/>
<organism evidence="1 2">
    <name type="scientific">Dipteronia dyeriana</name>
    <dbReference type="NCBI Taxonomy" id="168575"/>
    <lineage>
        <taxon>Eukaryota</taxon>
        <taxon>Viridiplantae</taxon>
        <taxon>Streptophyta</taxon>
        <taxon>Embryophyta</taxon>
        <taxon>Tracheophyta</taxon>
        <taxon>Spermatophyta</taxon>
        <taxon>Magnoliopsida</taxon>
        <taxon>eudicotyledons</taxon>
        <taxon>Gunneridae</taxon>
        <taxon>Pentapetalae</taxon>
        <taxon>rosids</taxon>
        <taxon>malvids</taxon>
        <taxon>Sapindales</taxon>
        <taxon>Sapindaceae</taxon>
        <taxon>Hippocastanoideae</taxon>
        <taxon>Acereae</taxon>
        <taxon>Dipteronia</taxon>
    </lineage>
</organism>
<dbReference type="EMBL" id="JANJYI010000004">
    <property type="protein sequence ID" value="KAK2654397.1"/>
    <property type="molecule type" value="Genomic_DNA"/>
</dbReference>